<keyword evidence="3" id="KW-1185">Reference proteome</keyword>
<comment type="caution">
    <text evidence="2">The sequence shown here is derived from an EMBL/GenBank/DDBJ whole genome shotgun (WGS) entry which is preliminary data.</text>
</comment>
<evidence type="ECO:0000313" key="2">
    <source>
        <dbReference type="EMBL" id="TNN26565.1"/>
    </source>
</evidence>
<dbReference type="EMBL" id="SRLO01009967">
    <property type="protein sequence ID" value="TNN26565.1"/>
    <property type="molecule type" value="Genomic_DNA"/>
</dbReference>
<name>A0A4Z2ECV7_9TELE</name>
<dbReference type="Proteomes" id="UP000314294">
    <property type="component" value="Unassembled WGS sequence"/>
</dbReference>
<protein>
    <submittedName>
        <fullName evidence="2">Uncharacterized protein</fullName>
    </submittedName>
</protein>
<feature type="compositionally biased region" description="Basic and acidic residues" evidence="1">
    <location>
        <begin position="90"/>
        <end position="104"/>
    </location>
</feature>
<evidence type="ECO:0000256" key="1">
    <source>
        <dbReference type="SAM" id="MobiDB-lite"/>
    </source>
</evidence>
<reference evidence="2 3" key="1">
    <citation type="submission" date="2019-03" db="EMBL/GenBank/DDBJ databases">
        <title>First draft genome of Liparis tanakae, snailfish: a comprehensive survey of snailfish specific genes.</title>
        <authorList>
            <person name="Kim W."/>
            <person name="Song I."/>
            <person name="Jeong J.-H."/>
            <person name="Kim D."/>
            <person name="Kim S."/>
            <person name="Ryu S."/>
            <person name="Song J.Y."/>
            <person name="Lee S.K."/>
        </authorList>
    </citation>
    <scope>NUCLEOTIDE SEQUENCE [LARGE SCALE GENOMIC DNA]</scope>
    <source>
        <tissue evidence="2">Muscle</tissue>
    </source>
</reference>
<dbReference type="AlphaFoldDB" id="A0A4Z2ECV7"/>
<proteinExistence type="predicted"/>
<sequence length="124" mass="13167">MSAVKESCVHGPSFSVDLLSDTSIVYPWETAKMECSLSVSGSSPKTRALAVGSGGFAVAERAVADSCTMGRNPPSASQLIGKIRMDEFAMGRKEGRKEGGEDRCRKHSSVFSGKEKQKCPGYSA</sequence>
<organism evidence="2 3">
    <name type="scientific">Liparis tanakae</name>
    <name type="common">Tanaka's snailfish</name>
    <dbReference type="NCBI Taxonomy" id="230148"/>
    <lineage>
        <taxon>Eukaryota</taxon>
        <taxon>Metazoa</taxon>
        <taxon>Chordata</taxon>
        <taxon>Craniata</taxon>
        <taxon>Vertebrata</taxon>
        <taxon>Euteleostomi</taxon>
        <taxon>Actinopterygii</taxon>
        <taxon>Neopterygii</taxon>
        <taxon>Teleostei</taxon>
        <taxon>Neoteleostei</taxon>
        <taxon>Acanthomorphata</taxon>
        <taxon>Eupercaria</taxon>
        <taxon>Perciformes</taxon>
        <taxon>Cottioidei</taxon>
        <taxon>Cottales</taxon>
        <taxon>Liparidae</taxon>
        <taxon>Liparis</taxon>
    </lineage>
</organism>
<accession>A0A4Z2ECV7</accession>
<gene>
    <name evidence="2" type="ORF">EYF80_063299</name>
</gene>
<evidence type="ECO:0000313" key="3">
    <source>
        <dbReference type="Proteomes" id="UP000314294"/>
    </source>
</evidence>
<feature type="region of interest" description="Disordered" evidence="1">
    <location>
        <begin position="90"/>
        <end position="124"/>
    </location>
</feature>